<dbReference type="PANTHER" id="PTHR33946">
    <property type="match status" value="1"/>
</dbReference>
<dbReference type="Proteomes" id="UP000472265">
    <property type="component" value="Chromosome 3"/>
</dbReference>
<dbReference type="Ensembl" id="ENSSAUT00010008284.1">
    <property type="protein sequence ID" value="ENSSAUP00010007748.1"/>
    <property type="gene ID" value="ENSSAUG00010003853.1"/>
</dbReference>
<name>A0A671U0U1_SPAAU</name>
<dbReference type="InterPro" id="IPR003609">
    <property type="entry name" value="Pan_app"/>
</dbReference>
<dbReference type="PRINTS" id="PR00005">
    <property type="entry name" value="APPLEDOMAIN"/>
</dbReference>
<dbReference type="SUPFAM" id="SSF57414">
    <property type="entry name" value="Hairpin loop containing domain-like"/>
    <property type="match status" value="3"/>
</dbReference>
<dbReference type="Pfam" id="PF00024">
    <property type="entry name" value="PAN_1"/>
    <property type="match status" value="2"/>
</dbReference>
<evidence type="ECO:0000256" key="1">
    <source>
        <dbReference type="ARBA" id="ARBA00022737"/>
    </source>
</evidence>
<dbReference type="PANTHER" id="PTHR33946:SF4">
    <property type="entry name" value="COAGULATION FACTOR XI"/>
    <property type="match status" value="1"/>
</dbReference>
<feature type="signal peptide" evidence="3">
    <location>
        <begin position="1"/>
        <end position="19"/>
    </location>
</feature>
<dbReference type="InterPro" id="IPR000177">
    <property type="entry name" value="Apple"/>
</dbReference>
<evidence type="ECO:0000259" key="4">
    <source>
        <dbReference type="PROSITE" id="PS50948"/>
    </source>
</evidence>
<keyword evidence="6" id="KW-1185">Reference proteome</keyword>
<proteinExistence type="predicted"/>
<reference evidence="5" key="3">
    <citation type="submission" date="2025-09" db="UniProtKB">
        <authorList>
            <consortium name="Ensembl"/>
        </authorList>
    </citation>
    <scope>IDENTIFICATION</scope>
</reference>
<feature type="domain" description="Apple" evidence="4">
    <location>
        <begin position="105"/>
        <end position="187"/>
    </location>
</feature>
<dbReference type="GeneTree" id="ENSGT00940000158569"/>
<reference evidence="5" key="2">
    <citation type="submission" date="2025-08" db="UniProtKB">
        <authorList>
            <consortium name="Ensembl"/>
        </authorList>
    </citation>
    <scope>IDENTIFICATION</scope>
</reference>
<keyword evidence="1" id="KW-0677">Repeat</keyword>
<feature type="domain" description="Apple" evidence="4">
    <location>
        <begin position="204"/>
        <end position="278"/>
    </location>
</feature>
<evidence type="ECO:0000256" key="2">
    <source>
        <dbReference type="ARBA" id="ARBA00023157"/>
    </source>
</evidence>
<protein>
    <recommendedName>
        <fullName evidence="4">Apple domain-containing protein</fullName>
    </recommendedName>
</protein>
<evidence type="ECO:0000256" key="3">
    <source>
        <dbReference type="SAM" id="SignalP"/>
    </source>
</evidence>
<gene>
    <name evidence="5" type="primary">LOC115578350</name>
</gene>
<sequence>MGIYLILLGLLSICSLSLSQDCKTQHEVDVDFPGTDITSVYSPDADHCQQLCTQHPSCLFFTFIRGNWTRDNRHFYCYLKSTTTGEPRVRTPLLGVTSGYSLKPCSPDLKPCLSQVYQNVDFFGADYRTFFTADYEECQRACTQDSGCQFFTFTNEDIQMESIRFKCHLKFSWTIPRPSVKSLRNVVSGFSLKIQMGQQSDTVCQGKLFPRTDIPGGDIMMLPAASPQHCQALCSAHPLCTFFSFVSNGFSCQLKSDPNYLVIRDNDGITSGLPAHFCQLDNNWVKLAHEDVDFGGSDIRYVLLDDADTCQRTCTEDALCQFYSYVTAKFADPAYRRHCYLKRSITMPAPLHVARLANVVSGFTLRNCVSAPSHV</sequence>
<dbReference type="CDD" id="cd01100">
    <property type="entry name" value="APPLE_Factor_XI_like"/>
    <property type="match status" value="4"/>
</dbReference>
<dbReference type="Gene3D" id="3.50.4.10">
    <property type="entry name" value="Hepatocyte Growth Factor"/>
    <property type="match status" value="4"/>
</dbReference>
<keyword evidence="3" id="KW-0732">Signal</keyword>
<keyword evidence="2" id="KW-1015">Disulfide bond</keyword>
<dbReference type="AlphaFoldDB" id="A0A671U0U1"/>
<dbReference type="OMA" id="ADAYGCC"/>
<dbReference type="GO" id="GO:0006508">
    <property type="term" value="P:proteolysis"/>
    <property type="evidence" value="ECO:0007669"/>
    <property type="project" value="InterPro"/>
</dbReference>
<dbReference type="InParanoid" id="A0A671U0U1"/>
<feature type="chain" id="PRO_5025376245" description="Apple domain-containing protein" evidence="3">
    <location>
        <begin position="20"/>
        <end position="375"/>
    </location>
</feature>
<dbReference type="Pfam" id="PF14295">
    <property type="entry name" value="PAN_4"/>
    <property type="match status" value="2"/>
</dbReference>
<accession>A0A671U0U1</accession>
<evidence type="ECO:0000313" key="6">
    <source>
        <dbReference type="Proteomes" id="UP000472265"/>
    </source>
</evidence>
<dbReference type="PROSITE" id="PS50948">
    <property type="entry name" value="PAN"/>
    <property type="match status" value="2"/>
</dbReference>
<dbReference type="GO" id="GO:0005576">
    <property type="term" value="C:extracellular region"/>
    <property type="evidence" value="ECO:0007669"/>
    <property type="project" value="InterPro"/>
</dbReference>
<reference evidence="5" key="1">
    <citation type="submission" date="2021-04" db="EMBL/GenBank/DDBJ databases">
        <authorList>
            <consortium name="Wellcome Sanger Institute Data Sharing"/>
        </authorList>
    </citation>
    <scope>NUCLEOTIDE SEQUENCE [LARGE SCALE GENOMIC DNA]</scope>
</reference>
<organism evidence="5 6">
    <name type="scientific">Sparus aurata</name>
    <name type="common">Gilthead sea bream</name>
    <dbReference type="NCBI Taxonomy" id="8175"/>
    <lineage>
        <taxon>Eukaryota</taxon>
        <taxon>Metazoa</taxon>
        <taxon>Chordata</taxon>
        <taxon>Craniata</taxon>
        <taxon>Vertebrata</taxon>
        <taxon>Euteleostomi</taxon>
        <taxon>Actinopterygii</taxon>
        <taxon>Neopterygii</taxon>
        <taxon>Teleostei</taxon>
        <taxon>Neoteleostei</taxon>
        <taxon>Acanthomorphata</taxon>
        <taxon>Eupercaria</taxon>
        <taxon>Spariformes</taxon>
        <taxon>Sparidae</taxon>
        <taxon>Sparus</taxon>
    </lineage>
</organism>
<dbReference type="SMART" id="SM00223">
    <property type="entry name" value="APPLE"/>
    <property type="match status" value="4"/>
</dbReference>
<evidence type="ECO:0000313" key="5">
    <source>
        <dbReference type="Ensembl" id="ENSSAUP00010007748.1"/>
    </source>
</evidence>